<dbReference type="OrthoDB" id="328123at2759"/>
<proteinExistence type="predicted"/>
<dbReference type="Proteomes" id="UP000504633">
    <property type="component" value="Unplaced"/>
</dbReference>
<keyword evidence="1" id="KW-0732">Signal</keyword>
<dbReference type="SUPFAM" id="SSF100895">
    <property type="entry name" value="Kazal-type serine protease inhibitors"/>
    <property type="match status" value="1"/>
</dbReference>
<dbReference type="AlphaFoldDB" id="A0A6J1MJS2"/>
<dbReference type="KEGG" id="dhe:111603785"/>
<dbReference type="GeneID" id="111603785"/>
<dbReference type="GO" id="GO:0004867">
    <property type="term" value="F:serine-type endopeptidase inhibitor activity"/>
    <property type="evidence" value="ECO:0007669"/>
    <property type="project" value="UniProtKB-KW"/>
</dbReference>
<organism evidence="3 4">
    <name type="scientific">Drosophila hydei</name>
    <name type="common">Fruit fly</name>
    <dbReference type="NCBI Taxonomy" id="7224"/>
    <lineage>
        <taxon>Eukaryota</taxon>
        <taxon>Metazoa</taxon>
        <taxon>Ecdysozoa</taxon>
        <taxon>Arthropoda</taxon>
        <taxon>Hexapoda</taxon>
        <taxon>Insecta</taxon>
        <taxon>Pterygota</taxon>
        <taxon>Neoptera</taxon>
        <taxon>Endopterygota</taxon>
        <taxon>Diptera</taxon>
        <taxon>Brachycera</taxon>
        <taxon>Muscomorpha</taxon>
        <taxon>Ephydroidea</taxon>
        <taxon>Drosophilidae</taxon>
        <taxon>Drosophila</taxon>
    </lineage>
</organism>
<evidence type="ECO:0000313" key="3">
    <source>
        <dbReference type="Proteomes" id="UP000504633"/>
    </source>
</evidence>
<protein>
    <submittedName>
        <fullName evidence="4">Serine protease inhibitor dipetalogastin</fullName>
    </submittedName>
</protein>
<keyword evidence="4" id="KW-0646">Protease inhibitor</keyword>
<dbReference type="Gene3D" id="3.30.60.30">
    <property type="match status" value="1"/>
</dbReference>
<evidence type="ECO:0000256" key="1">
    <source>
        <dbReference type="SAM" id="SignalP"/>
    </source>
</evidence>
<accession>A0A6J1MJS2</accession>
<dbReference type="PROSITE" id="PS51465">
    <property type="entry name" value="KAZAL_2"/>
    <property type="match status" value="1"/>
</dbReference>
<dbReference type="SMART" id="SM00280">
    <property type="entry name" value="KAZAL"/>
    <property type="match status" value="1"/>
</dbReference>
<reference evidence="4" key="1">
    <citation type="submission" date="2025-08" db="UniProtKB">
        <authorList>
            <consortium name="RefSeq"/>
        </authorList>
    </citation>
    <scope>IDENTIFICATION</scope>
    <source>
        <strain evidence="4">15085-1641.00</strain>
        <tissue evidence="4">Whole body</tissue>
    </source>
</reference>
<keyword evidence="3" id="KW-1185">Reference proteome</keyword>
<dbReference type="PROSITE" id="PS00282">
    <property type="entry name" value="KAZAL_1"/>
    <property type="match status" value="1"/>
</dbReference>
<dbReference type="CDD" id="cd00104">
    <property type="entry name" value="KAZAL_FS"/>
    <property type="match status" value="1"/>
</dbReference>
<evidence type="ECO:0000259" key="2">
    <source>
        <dbReference type="PROSITE" id="PS51465"/>
    </source>
</evidence>
<feature type="signal peptide" evidence="1">
    <location>
        <begin position="1"/>
        <end position="20"/>
    </location>
</feature>
<name>A0A6J1MJS2_DROHY</name>
<evidence type="ECO:0000313" key="4">
    <source>
        <dbReference type="RefSeq" id="XP_023177294.1"/>
    </source>
</evidence>
<gene>
    <name evidence="4" type="primary">LOC111603785</name>
</gene>
<dbReference type="OMA" id="QCDLNCA"/>
<feature type="domain" description="Kazal-like" evidence="2">
    <location>
        <begin position="21"/>
        <end position="72"/>
    </location>
</feature>
<sequence>MRFLALIAFCLLALLGLAAAKGPEEICACPRHLDTVCGSDGVTYPNPCELNCIAKRAARNGQVLTQVKAGRC</sequence>
<dbReference type="RefSeq" id="XP_023177294.1">
    <property type="nucleotide sequence ID" value="XM_023321526.2"/>
</dbReference>
<dbReference type="InterPro" id="IPR036058">
    <property type="entry name" value="Kazal_dom_sf"/>
</dbReference>
<feature type="chain" id="PRO_5026703625" evidence="1">
    <location>
        <begin position="21"/>
        <end position="72"/>
    </location>
</feature>
<dbReference type="InterPro" id="IPR002350">
    <property type="entry name" value="Kazal_dom"/>
</dbReference>
<dbReference type="Pfam" id="PF00050">
    <property type="entry name" value="Kazal_1"/>
    <property type="match status" value="1"/>
</dbReference>
<keyword evidence="4" id="KW-0722">Serine protease inhibitor</keyword>